<dbReference type="GO" id="GO:0005737">
    <property type="term" value="C:cytoplasm"/>
    <property type="evidence" value="ECO:0007669"/>
    <property type="project" value="TreeGrafter"/>
</dbReference>
<dbReference type="PANTHER" id="PTHR12753:SF0">
    <property type="entry name" value="ALPHA N-TERMINAL PROTEIN METHYLTRANSFERASE 1"/>
    <property type="match status" value="1"/>
</dbReference>
<comment type="catalytic activity">
    <reaction evidence="8">
        <text>N-terminal L-seryl-L-prolyl-L-lysyl-[protein] + 3 S-adenosyl-L-methionine = N-terminal N,N,N-trimethyl-L-seryl-L-prolyl-L-lysyl-[protein] + 3 S-adenosyl-L-homocysteine + 3 H(+)</text>
        <dbReference type="Rhea" id="RHEA:54724"/>
        <dbReference type="Rhea" id="RHEA-COMP:13789"/>
        <dbReference type="Rhea" id="RHEA-COMP:13973"/>
        <dbReference type="ChEBI" id="CHEBI:15378"/>
        <dbReference type="ChEBI" id="CHEBI:57856"/>
        <dbReference type="ChEBI" id="CHEBI:59789"/>
        <dbReference type="ChEBI" id="CHEBI:138061"/>
        <dbReference type="ChEBI" id="CHEBI:138317"/>
        <dbReference type="EC" id="2.1.1.244"/>
    </reaction>
</comment>
<sequence length="273" mass="29858">MEAPGWDGTGNETYASPKELWQRVEGDKDAAWYTPAVAHWDKQPATYDGVLAGLGHLNGCDIAESRSFLKKAFARQLEAALAGERRLVGLDCGAGVGRVTEQLLLSRCAQVDLIEPSAHLLNAARATLAPSASSGDGCSSNGGASGERRHPPGHAAADFFQMGLQAFTPAPGRYDLVWMQWALLYLTDDDALAFFERLKAGMKPDGLIVIKENVCAAGFVVDKEDSSLTRSNQYLLQLFKRAGLVVMYNVLQRSFPKELFKVRMYALRFRARS</sequence>
<dbReference type="GO" id="GO:0032259">
    <property type="term" value="P:methylation"/>
    <property type="evidence" value="ECO:0007669"/>
    <property type="project" value="UniProtKB-KW"/>
</dbReference>
<evidence type="ECO:0000256" key="1">
    <source>
        <dbReference type="ARBA" id="ARBA00009059"/>
    </source>
</evidence>
<feature type="compositionally biased region" description="Polar residues" evidence="12">
    <location>
        <begin position="130"/>
        <end position="142"/>
    </location>
</feature>
<evidence type="ECO:0000256" key="9">
    <source>
        <dbReference type="ARBA" id="ARBA00047885"/>
    </source>
</evidence>
<evidence type="ECO:0000313" key="13">
    <source>
        <dbReference type="EMBL" id="KAK9840774.1"/>
    </source>
</evidence>
<evidence type="ECO:0000256" key="4">
    <source>
        <dbReference type="ARBA" id="ARBA00022691"/>
    </source>
</evidence>
<evidence type="ECO:0000256" key="12">
    <source>
        <dbReference type="SAM" id="MobiDB-lite"/>
    </source>
</evidence>
<keyword evidence="14" id="KW-1185">Reference proteome</keyword>
<gene>
    <name evidence="13" type="ORF">WJX81_003944</name>
</gene>
<feature type="binding site" evidence="11">
    <location>
        <position position="180"/>
    </location>
    <ligand>
        <name>S-adenosyl-L-methionine</name>
        <dbReference type="ChEBI" id="CHEBI:59789"/>
    </ligand>
</feature>
<dbReference type="InterPro" id="IPR008576">
    <property type="entry name" value="MeTrfase_NTM1"/>
</dbReference>
<dbReference type="EMBL" id="JALJOU010000012">
    <property type="protein sequence ID" value="KAK9840774.1"/>
    <property type="molecule type" value="Genomic_DNA"/>
</dbReference>
<feature type="region of interest" description="Disordered" evidence="12">
    <location>
        <begin position="130"/>
        <end position="150"/>
    </location>
</feature>
<dbReference type="InterPro" id="IPR029063">
    <property type="entry name" value="SAM-dependent_MTases_sf"/>
</dbReference>
<dbReference type="CDD" id="cd02440">
    <property type="entry name" value="AdoMet_MTases"/>
    <property type="match status" value="1"/>
</dbReference>
<dbReference type="GO" id="GO:0071885">
    <property type="term" value="F:N-terminal protein N-methyltransferase activity"/>
    <property type="evidence" value="ECO:0007669"/>
    <property type="project" value="UniProtKB-EC"/>
</dbReference>
<keyword evidence="4 11" id="KW-0949">S-adenosyl-L-methionine</keyword>
<dbReference type="PIRSF" id="PIRSF016958">
    <property type="entry name" value="DUF858_MeTrfase_lik"/>
    <property type="match status" value="1"/>
</dbReference>
<evidence type="ECO:0000256" key="3">
    <source>
        <dbReference type="ARBA" id="ARBA00022679"/>
    </source>
</evidence>
<dbReference type="Proteomes" id="UP001445335">
    <property type="component" value="Unassembled WGS sequence"/>
</dbReference>
<feature type="binding site" evidence="11">
    <location>
        <begin position="164"/>
        <end position="165"/>
    </location>
    <ligand>
        <name>S-adenosyl-L-methionine</name>
        <dbReference type="ChEBI" id="CHEBI:59789"/>
    </ligand>
</feature>
<feature type="binding site" evidence="11">
    <location>
        <position position="93"/>
    </location>
    <ligand>
        <name>S-adenosyl-L-methionine</name>
        <dbReference type="ChEBI" id="CHEBI:59789"/>
    </ligand>
</feature>
<evidence type="ECO:0000256" key="2">
    <source>
        <dbReference type="ARBA" id="ARBA00022603"/>
    </source>
</evidence>
<reference evidence="13 14" key="1">
    <citation type="journal article" date="2024" name="Nat. Commun.">
        <title>Phylogenomics reveals the evolutionary origins of lichenization in chlorophyte algae.</title>
        <authorList>
            <person name="Puginier C."/>
            <person name="Libourel C."/>
            <person name="Otte J."/>
            <person name="Skaloud P."/>
            <person name="Haon M."/>
            <person name="Grisel S."/>
            <person name="Petersen M."/>
            <person name="Berrin J.G."/>
            <person name="Delaux P.M."/>
            <person name="Dal Grande F."/>
            <person name="Keller J."/>
        </authorList>
    </citation>
    <scope>NUCLEOTIDE SEQUENCE [LARGE SCALE GENOMIC DNA]</scope>
    <source>
        <strain evidence="13 14">SAG 245.80</strain>
    </source>
</reference>
<keyword evidence="3" id="KW-0808">Transferase</keyword>
<accession>A0AAW1S4T4</accession>
<keyword evidence="2" id="KW-0489">Methyltransferase</keyword>
<protein>
    <recommendedName>
        <fullName evidence="6">Alpha N-terminal protein methyltransferase 1</fullName>
        <ecNumber evidence="5">2.1.1.244</ecNumber>
    </recommendedName>
    <alternativeName>
        <fullName evidence="7">X-Pro-Lys N-terminal protein methyltransferase 1</fullName>
    </alternativeName>
</protein>
<evidence type="ECO:0000256" key="11">
    <source>
        <dbReference type="PIRSR" id="PIRSR016958-1"/>
    </source>
</evidence>
<evidence type="ECO:0000256" key="5">
    <source>
        <dbReference type="ARBA" id="ARBA00039112"/>
    </source>
</evidence>
<dbReference type="Pfam" id="PF05891">
    <property type="entry name" value="Methyltransf_PK"/>
    <property type="match status" value="1"/>
</dbReference>
<dbReference type="AlphaFoldDB" id="A0AAW1S4T4"/>
<evidence type="ECO:0000256" key="7">
    <source>
        <dbReference type="ARBA" id="ARBA00043129"/>
    </source>
</evidence>
<comment type="similarity">
    <text evidence="1">Belongs to the methyltransferase superfamily. NTM1 family.</text>
</comment>
<evidence type="ECO:0000256" key="8">
    <source>
        <dbReference type="ARBA" id="ARBA00047306"/>
    </source>
</evidence>
<dbReference type="SUPFAM" id="SSF53335">
    <property type="entry name" value="S-adenosyl-L-methionine-dependent methyltransferases"/>
    <property type="match status" value="1"/>
</dbReference>
<comment type="catalytic activity">
    <reaction evidence="9">
        <text>N-terminal L-prolyl-L-prolyl-L-lysyl-[protein] + 2 S-adenosyl-L-methionine = N-terminal N,N-dimethyl-L-prolyl-L-prolyl-L-lysyl-[protein] + 2 S-adenosyl-L-homocysteine + 2 H(+)</text>
        <dbReference type="Rhea" id="RHEA:54736"/>
        <dbReference type="Rhea" id="RHEA-COMP:13787"/>
        <dbReference type="Rhea" id="RHEA-COMP:13974"/>
        <dbReference type="ChEBI" id="CHEBI:15378"/>
        <dbReference type="ChEBI" id="CHEBI:57856"/>
        <dbReference type="ChEBI" id="CHEBI:59789"/>
        <dbReference type="ChEBI" id="CHEBI:138059"/>
        <dbReference type="ChEBI" id="CHEBI:138318"/>
        <dbReference type="EC" id="2.1.1.244"/>
    </reaction>
</comment>
<comment type="catalytic activity">
    <reaction evidence="10">
        <text>N-terminal L-alanyl-L-prolyl-L-lysyl-[protein] + 3 S-adenosyl-L-methionine = N-terminal N,N,N-trimethyl-L-alanyl-L-prolyl-L-lysyl-[protein] + 3 S-adenosyl-L-homocysteine + 3 H(+)</text>
        <dbReference type="Rhea" id="RHEA:54712"/>
        <dbReference type="Rhea" id="RHEA-COMP:13785"/>
        <dbReference type="Rhea" id="RHEA-COMP:13971"/>
        <dbReference type="ChEBI" id="CHEBI:15378"/>
        <dbReference type="ChEBI" id="CHEBI:57856"/>
        <dbReference type="ChEBI" id="CHEBI:59789"/>
        <dbReference type="ChEBI" id="CHEBI:138057"/>
        <dbReference type="ChEBI" id="CHEBI:138315"/>
        <dbReference type="EC" id="2.1.1.244"/>
    </reaction>
</comment>
<name>A0AAW1S4T4_9CHLO</name>
<evidence type="ECO:0000256" key="10">
    <source>
        <dbReference type="ARBA" id="ARBA00048167"/>
    </source>
</evidence>
<organism evidence="13 14">
    <name type="scientific">Elliptochloris bilobata</name>
    <dbReference type="NCBI Taxonomy" id="381761"/>
    <lineage>
        <taxon>Eukaryota</taxon>
        <taxon>Viridiplantae</taxon>
        <taxon>Chlorophyta</taxon>
        <taxon>core chlorophytes</taxon>
        <taxon>Trebouxiophyceae</taxon>
        <taxon>Trebouxiophyceae incertae sedis</taxon>
        <taxon>Elliptochloris clade</taxon>
        <taxon>Elliptochloris</taxon>
    </lineage>
</organism>
<dbReference type="PANTHER" id="PTHR12753">
    <property type="entry name" value="AD-003 - RELATED"/>
    <property type="match status" value="1"/>
</dbReference>
<proteinExistence type="inferred from homology"/>
<evidence type="ECO:0000313" key="14">
    <source>
        <dbReference type="Proteomes" id="UP001445335"/>
    </source>
</evidence>
<dbReference type="Gene3D" id="3.40.50.150">
    <property type="entry name" value="Vaccinia Virus protein VP39"/>
    <property type="match status" value="1"/>
</dbReference>
<comment type="caution">
    <text evidence="13">The sequence shown here is derived from an EMBL/GenBank/DDBJ whole genome shotgun (WGS) entry which is preliminary data.</text>
</comment>
<feature type="binding site" evidence="11">
    <location>
        <position position="98"/>
    </location>
    <ligand>
        <name>S-adenosyl-L-methionine</name>
        <dbReference type="ChEBI" id="CHEBI:59789"/>
    </ligand>
</feature>
<dbReference type="EC" id="2.1.1.244" evidence="5"/>
<evidence type="ECO:0000256" key="6">
    <source>
        <dbReference type="ARBA" id="ARBA00039449"/>
    </source>
</evidence>